<dbReference type="EMBL" id="QKOE01000019">
    <property type="protein sequence ID" value="PZA14953.1"/>
    <property type="molecule type" value="Genomic_DNA"/>
</dbReference>
<keyword evidence="2" id="KW-1185">Reference proteome</keyword>
<dbReference type="AlphaFoldDB" id="A0A323USF7"/>
<reference evidence="1 2" key="1">
    <citation type="submission" date="2018-06" db="EMBL/GenBank/DDBJ databases">
        <title>Azoarcus communis strain SWub3 genome.</title>
        <authorList>
            <person name="Zorraquino Salvo V."/>
            <person name="Toubiana D."/>
            <person name="Blumwald E."/>
        </authorList>
    </citation>
    <scope>NUCLEOTIDE SEQUENCE [LARGE SCALE GENOMIC DNA]</scope>
    <source>
        <strain evidence="1 2">SWub3</strain>
    </source>
</reference>
<accession>A0A323USF7</accession>
<evidence type="ECO:0000313" key="1">
    <source>
        <dbReference type="EMBL" id="PZA14953.1"/>
    </source>
</evidence>
<protein>
    <submittedName>
        <fullName evidence="1">Uncharacterized protein</fullName>
    </submittedName>
</protein>
<sequence>MRIHLNCWLVALWFWGASRFRAAIWTRRSLHFGGLIPHAGTAQRFGWRRFMALEYVPPHKQLWTVRNWLLLFDGAYRVWEFRAVRCRRFSTAAEAMAFMKGGR</sequence>
<proteinExistence type="predicted"/>
<evidence type="ECO:0000313" key="2">
    <source>
        <dbReference type="Proteomes" id="UP000248259"/>
    </source>
</evidence>
<organism evidence="1 2">
    <name type="scientific">Parazoarcus communis SWub3 = DSM 12120</name>
    <dbReference type="NCBI Taxonomy" id="1121029"/>
    <lineage>
        <taxon>Bacteria</taxon>
        <taxon>Pseudomonadati</taxon>
        <taxon>Pseudomonadota</taxon>
        <taxon>Betaproteobacteria</taxon>
        <taxon>Rhodocyclales</taxon>
        <taxon>Zoogloeaceae</taxon>
        <taxon>Parazoarcus</taxon>
    </lineage>
</organism>
<gene>
    <name evidence="1" type="ORF">DNK49_19100</name>
</gene>
<dbReference type="RefSeq" id="WP_110528413.1">
    <property type="nucleotide sequence ID" value="NZ_QKOE01000019.1"/>
</dbReference>
<name>A0A323USF7_9RHOO</name>
<comment type="caution">
    <text evidence="1">The sequence shown here is derived from an EMBL/GenBank/DDBJ whole genome shotgun (WGS) entry which is preliminary data.</text>
</comment>
<dbReference type="Proteomes" id="UP000248259">
    <property type="component" value="Unassembled WGS sequence"/>
</dbReference>